<dbReference type="Gene3D" id="3.90.550.10">
    <property type="entry name" value="Spore Coat Polysaccharide Biosynthesis Protein SpsA, Chain A"/>
    <property type="match status" value="1"/>
</dbReference>
<dbReference type="Pfam" id="PF00535">
    <property type="entry name" value="Glycos_transf_2"/>
    <property type="match status" value="1"/>
</dbReference>
<dbReference type="AlphaFoldDB" id="A0A4Z0P795"/>
<dbReference type="EMBL" id="SRLA01000002">
    <property type="protein sequence ID" value="TGE08039.1"/>
    <property type="molecule type" value="Genomic_DNA"/>
</dbReference>
<dbReference type="PANTHER" id="PTHR22916:SF3">
    <property type="entry name" value="UDP-GLCNAC:BETAGAL BETA-1,3-N-ACETYLGLUCOSAMINYLTRANSFERASE-LIKE PROTEIN 1"/>
    <property type="match status" value="1"/>
</dbReference>
<feature type="domain" description="Glycosyltransferase 2-like" evidence="1">
    <location>
        <begin position="8"/>
        <end position="123"/>
    </location>
</feature>
<keyword evidence="2" id="KW-0808">Transferase</keyword>
<dbReference type="CDD" id="cd00761">
    <property type="entry name" value="Glyco_tranf_GTA_type"/>
    <property type="match status" value="1"/>
</dbReference>
<proteinExistence type="predicted"/>
<dbReference type="OrthoDB" id="6307329at2"/>
<dbReference type="InterPro" id="IPR029044">
    <property type="entry name" value="Nucleotide-diphossugar_trans"/>
</dbReference>
<evidence type="ECO:0000259" key="1">
    <source>
        <dbReference type="Pfam" id="PF00535"/>
    </source>
</evidence>
<sequence length="300" mass="33796">MSAAPVISIVTCFLNQEAFLEEMINSVLNQIYTNWQLLLVNDGSTDASKTIAKKYTAQHPEKIIYLEHPDCANLGLSASRNLAISKSHGEFITFLDGDDVWLKEYLSNQLKVLRNNPEACMICEASEYWHSWHSITADIVIPVGSPQNILFQPPQLAEMLYPLGKGAAPCVCGIIVKRETLVGIGMFNEAFSGMYEDQVFLMKIYLSEPVFISSACYNRYRQRANSLVHASHAQGQYQAIRKRYLLWLKHYLTQQPNRYPTVELLLQQALHSPKALDGVVSLFKRVAGKVSRTLKGGLVR</sequence>
<name>A0A4Z0P795_9BACT</name>
<gene>
    <name evidence="2" type="ORF">EU556_09880</name>
</gene>
<dbReference type="RefSeq" id="WP_135433683.1">
    <property type="nucleotide sequence ID" value="NZ_SRLA01000002.1"/>
</dbReference>
<organism evidence="2 3">
    <name type="scientific">Hymenobacter fodinae</name>
    <dbReference type="NCBI Taxonomy" id="2510796"/>
    <lineage>
        <taxon>Bacteria</taxon>
        <taxon>Pseudomonadati</taxon>
        <taxon>Bacteroidota</taxon>
        <taxon>Cytophagia</taxon>
        <taxon>Cytophagales</taxon>
        <taxon>Hymenobacteraceae</taxon>
        <taxon>Hymenobacter</taxon>
    </lineage>
</organism>
<reference evidence="2 3" key="1">
    <citation type="submission" date="2019-04" db="EMBL/GenBank/DDBJ databases">
        <authorList>
            <person name="Feng G."/>
            <person name="Zhang J."/>
            <person name="Zhu H."/>
        </authorList>
    </citation>
    <scope>NUCLEOTIDE SEQUENCE [LARGE SCALE GENOMIC DNA]</scope>
    <source>
        <strain evidence="2 3">92R-1</strain>
    </source>
</reference>
<evidence type="ECO:0000313" key="2">
    <source>
        <dbReference type="EMBL" id="TGE08039.1"/>
    </source>
</evidence>
<accession>A0A4Z0P795</accession>
<evidence type="ECO:0000313" key="3">
    <source>
        <dbReference type="Proteomes" id="UP000298337"/>
    </source>
</evidence>
<dbReference type="InterPro" id="IPR001173">
    <property type="entry name" value="Glyco_trans_2-like"/>
</dbReference>
<protein>
    <submittedName>
        <fullName evidence="2">Glycosyltransferase family 2 protein</fullName>
    </submittedName>
</protein>
<comment type="caution">
    <text evidence="2">The sequence shown here is derived from an EMBL/GenBank/DDBJ whole genome shotgun (WGS) entry which is preliminary data.</text>
</comment>
<dbReference type="Proteomes" id="UP000298337">
    <property type="component" value="Unassembled WGS sequence"/>
</dbReference>
<dbReference type="GO" id="GO:0016758">
    <property type="term" value="F:hexosyltransferase activity"/>
    <property type="evidence" value="ECO:0007669"/>
    <property type="project" value="UniProtKB-ARBA"/>
</dbReference>
<keyword evidence="3" id="KW-1185">Reference proteome</keyword>
<dbReference type="SUPFAM" id="SSF53448">
    <property type="entry name" value="Nucleotide-diphospho-sugar transferases"/>
    <property type="match status" value="1"/>
</dbReference>
<dbReference type="PANTHER" id="PTHR22916">
    <property type="entry name" value="GLYCOSYLTRANSFERASE"/>
    <property type="match status" value="1"/>
</dbReference>